<protein>
    <submittedName>
        <fullName evidence="1">Uncharacterized protein</fullName>
    </submittedName>
</protein>
<evidence type="ECO:0000313" key="2">
    <source>
        <dbReference type="Proteomes" id="UP000595140"/>
    </source>
</evidence>
<reference evidence="1 2" key="1">
    <citation type="submission" date="2018-04" db="EMBL/GenBank/DDBJ databases">
        <authorList>
            <person name="Vogel A."/>
        </authorList>
    </citation>
    <scope>NUCLEOTIDE SEQUENCE [LARGE SCALE GENOMIC DNA]</scope>
</reference>
<dbReference type="Proteomes" id="UP000595140">
    <property type="component" value="Unassembled WGS sequence"/>
</dbReference>
<sequence length="77" mass="8478">MATNTGKTQRPPRCSVHSFVPASRLVSWRPTPVKPSGHIAAPFPPLFWRAVLCRGDPLPHEAADKDGQGWMFLLSSL</sequence>
<gene>
    <name evidence="1" type="ORF">CCAM_LOCUS14721</name>
</gene>
<organism evidence="1 2">
    <name type="scientific">Cuscuta campestris</name>
    <dbReference type="NCBI Taxonomy" id="132261"/>
    <lineage>
        <taxon>Eukaryota</taxon>
        <taxon>Viridiplantae</taxon>
        <taxon>Streptophyta</taxon>
        <taxon>Embryophyta</taxon>
        <taxon>Tracheophyta</taxon>
        <taxon>Spermatophyta</taxon>
        <taxon>Magnoliopsida</taxon>
        <taxon>eudicotyledons</taxon>
        <taxon>Gunneridae</taxon>
        <taxon>Pentapetalae</taxon>
        <taxon>asterids</taxon>
        <taxon>lamiids</taxon>
        <taxon>Solanales</taxon>
        <taxon>Convolvulaceae</taxon>
        <taxon>Cuscuteae</taxon>
        <taxon>Cuscuta</taxon>
        <taxon>Cuscuta subgen. Grammica</taxon>
        <taxon>Cuscuta sect. Cleistogrammica</taxon>
    </lineage>
</organism>
<dbReference type="EMBL" id="OOIL02001117">
    <property type="protein sequence ID" value="VFQ72945.1"/>
    <property type="molecule type" value="Genomic_DNA"/>
</dbReference>
<proteinExistence type="predicted"/>
<accession>A0A484L936</accession>
<name>A0A484L936_9ASTE</name>
<evidence type="ECO:0000313" key="1">
    <source>
        <dbReference type="EMBL" id="VFQ72945.1"/>
    </source>
</evidence>
<dbReference type="AlphaFoldDB" id="A0A484L936"/>
<keyword evidence="2" id="KW-1185">Reference proteome</keyword>